<dbReference type="EC" id="2.4.1.-" evidence="10"/>
<keyword evidence="5 10" id="KW-0808">Transferase</keyword>
<accession>A0ABT1XP10</accession>
<comment type="function">
    <text evidence="10">Protein O-mannosyltransferase that catalyzes the transfer of a single mannose residue from a polyprenol phospho-mannosyl lipidic donor to the hydroxyl group of selected serine and threonine residues in acceptor proteins.</text>
</comment>
<gene>
    <name evidence="13" type="ORF">NSO95_05535</name>
</gene>
<feature type="transmembrane region" description="Helical" evidence="10">
    <location>
        <begin position="108"/>
        <end position="133"/>
    </location>
</feature>
<evidence type="ECO:0000256" key="7">
    <source>
        <dbReference type="ARBA" id="ARBA00022989"/>
    </source>
</evidence>
<protein>
    <recommendedName>
        <fullName evidence="9 10">Polyprenol-phosphate-mannose--protein mannosyltransferase</fullName>
        <ecNumber evidence="10">2.4.1.-</ecNumber>
    </recommendedName>
</protein>
<dbReference type="Pfam" id="PF16192">
    <property type="entry name" value="PMT_4TMC"/>
    <property type="match status" value="1"/>
</dbReference>
<evidence type="ECO:0000256" key="5">
    <source>
        <dbReference type="ARBA" id="ARBA00022679"/>
    </source>
</evidence>
<keyword evidence="6 10" id="KW-0812">Transmembrane</keyword>
<evidence type="ECO:0000259" key="12">
    <source>
        <dbReference type="Pfam" id="PF16192"/>
    </source>
</evidence>
<evidence type="ECO:0000256" key="2">
    <source>
        <dbReference type="ARBA" id="ARBA00004922"/>
    </source>
</evidence>
<dbReference type="InterPro" id="IPR032421">
    <property type="entry name" value="PMT_4TMC"/>
</dbReference>
<feature type="transmembrane region" description="Helical" evidence="10">
    <location>
        <begin position="391"/>
        <end position="415"/>
    </location>
</feature>
<evidence type="ECO:0000313" key="13">
    <source>
        <dbReference type="EMBL" id="MCR2833398.1"/>
    </source>
</evidence>
<feature type="domain" description="ArnT-like N-terminal" evidence="11">
    <location>
        <begin position="83"/>
        <end position="200"/>
    </location>
</feature>
<keyword evidence="10" id="KW-1003">Cell membrane</keyword>
<keyword evidence="4 10" id="KW-0328">Glycosyltransferase</keyword>
<keyword evidence="8 10" id="KW-0472">Membrane</keyword>
<feature type="transmembrane region" description="Helical" evidence="10">
    <location>
        <begin position="74"/>
        <end position="102"/>
    </location>
</feature>
<dbReference type="EMBL" id="JANKHH010000003">
    <property type="protein sequence ID" value="MCR2833398.1"/>
    <property type="molecule type" value="Genomic_DNA"/>
</dbReference>
<keyword evidence="14" id="KW-1185">Reference proteome</keyword>
<feature type="transmembrane region" description="Helical" evidence="10">
    <location>
        <begin position="360"/>
        <end position="379"/>
    </location>
</feature>
<evidence type="ECO:0000256" key="10">
    <source>
        <dbReference type="RuleBase" id="RU367007"/>
    </source>
</evidence>
<reference evidence="13 14" key="1">
    <citation type="submission" date="2022-08" db="EMBL/GenBank/DDBJ databases">
        <title>Polyphasic taxonomy analysis of Qipengyuania sp.RS5-5.</title>
        <authorList>
            <person name="Xamxidin M."/>
            <person name="Wu M."/>
        </authorList>
    </citation>
    <scope>NUCLEOTIDE SEQUENCE [LARGE SCALE GENOMIC DNA]</scope>
    <source>
        <strain evidence="13 14">RS5-5</strain>
    </source>
</reference>
<dbReference type="InterPro" id="IPR003342">
    <property type="entry name" value="ArnT-like_N"/>
</dbReference>
<feature type="transmembrane region" description="Helical" evidence="10">
    <location>
        <begin position="169"/>
        <end position="200"/>
    </location>
</feature>
<feature type="transmembrane region" description="Helical" evidence="10">
    <location>
        <begin position="221"/>
        <end position="240"/>
    </location>
</feature>
<evidence type="ECO:0000313" key="14">
    <source>
        <dbReference type="Proteomes" id="UP001206067"/>
    </source>
</evidence>
<sequence>MGSQHPMSGTGETPSDPLRWTLVLTLTFLVLSLWRIATPGTPMFDEVHYLPAARSLLDDWTWTNREHPMLGKQLIALGIVLFGDTAWGWRVFPAVFGALALFAGMRALWFASLSRFASLTFGVLLATGFHLFVHARIAMLDGFMVAFFLVALWQYAAAVREPEKGKWRLALAGVALGLAMGTKWNVALLAMLPGLAFFFARLSAGRRRLVTSRRGLPVPGVALWEAALLLGALPLIAYWLTYWPAYLAPQDPLQPGGFIELHRHMLELQESVKQPHPYQSQWPDWLLNLRAIWYLYEKVDGAQRGVVLLGNPLTMVLGLPAMLWAGWAGIAKRRWDALAVALLFAVGLGMWIVAAKPIQFYYHYFLPSCFLLAALALALDEFWQRGWRLTALAAVGGSMLTFAYFYPILSAWPLAGEMAFTSWAWIEGWR</sequence>
<feature type="transmembrane region" description="Helical" evidence="10">
    <location>
        <begin position="20"/>
        <end position="37"/>
    </location>
</feature>
<dbReference type="Pfam" id="PF02366">
    <property type="entry name" value="PMT"/>
    <property type="match status" value="1"/>
</dbReference>
<evidence type="ECO:0000256" key="1">
    <source>
        <dbReference type="ARBA" id="ARBA00004127"/>
    </source>
</evidence>
<feature type="transmembrane region" description="Helical" evidence="10">
    <location>
        <begin position="305"/>
        <end position="325"/>
    </location>
</feature>
<feature type="domain" description="Protein O-mannosyl-transferase C-terminal four TM" evidence="12">
    <location>
        <begin position="257"/>
        <end position="429"/>
    </location>
</feature>
<evidence type="ECO:0000256" key="9">
    <source>
        <dbReference type="ARBA" id="ARBA00093617"/>
    </source>
</evidence>
<comment type="pathway">
    <text evidence="2 10">Protein modification; protein glycosylation.</text>
</comment>
<comment type="similarity">
    <text evidence="3 10">Belongs to the glycosyltransferase 39 family.</text>
</comment>
<dbReference type="PANTHER" id="PTHR10050">
    <property type="entry name" value="DOLICHYL-PHOSPHATE-MANNOSE--PROTEIN MANNOSYLTRANSFERASE"/>
    <property type="match status" value="1"/>
</dbReference>
<comment type="subcellular location">
    <subcellularLocation>
        <location evidence="10">Cell membrane</location>
    </subcellularLocation>
    <subcellularLocation>
        <location evidence="1">Endomembrane system</location>
        <topology evidence="1">Multi-pass membrane protein</topology>
    </subcellularLocation>
</comment>
<dbReference type="Proteomes" id="UP001206067">
    <property type="component" value="Unassembled WGS sequence"/>
</dbReference>
<name>A0ABT1XP10_9SPHN</name>
<keyword evidence="7 10" id="KW-1133">Transmembrane helix</keyword>
<organism evidence="13 14">
    <name type="scientific">Parerythrobacter lacustris</name>
    <dbReference type="NCBI Taxonomy" id="2969984"/>
    <lineage>
        <taxon>Bacteria</taxon>
        <taxon>Pseudomonadati</taxon>
        <taxon>Pseudomonadota</taxon>
        <taxon>Alphaproteobacteria</taxon>
        <taxon>Sphingomonadales</taxon>
        <taxon>Erythrobacteraceae</taxon>
        <taxon>Parerythrobacter</taxon>
    </lineage>
</organism>
<dbReference type="RefSeq" id="WP_257595167.1">
    <property type="nucleotide sequence ID" value="NZ_JANKHH010000003.1"/>
</dbReference>
<evidence type="ECO:0000256" key="4">
    <source>
        <dbReference type="ARBA" id="ARBA00022676"/>
    </source>
</evidence>
<evidence type="ECO:0000259" key="11">
    <source>
        <dbReference type="Pfam" id="PF02366"/>
    </source>
</evidence>
<feature type="transmembrane region" description="Helical" evidence="10">
    <location>
        <begin position="140"/>
        <end position="157"/>
    </location>
</feature>
<evidence type="ECO:0000256" key="6">
    <source>
        <dbReference type="ARBA" id="ARBA00022692"/>
    </source>
</evidence>
<evidence type="ECO:0000256" key="3">
    <source>
        <dbReference type="ARBA" id="ARBA00007222"/>
    </source>
</evidence>
<dbReference type="InterPro" id="IPR027005">
    <property type="entry name" value="PMT-like"/>
</dbReference>
<feature type="transmembrane region" description="Helical" evidence="10">
    <location>
        <begin position="337"/>
        <end position="354"/>
    </location>
</feature>
<comment type="caution">
    <text evidence="13">The sequence shown here is derived from an EMBL/GenBank/DDBJ whole genome shotgun (WGS) entry which is preliminary data.</text>
</comment>
<evidence type="ECO:0000256" key="8">
    <source>
        <dbReference type="ARBA" id="ARBA00023136"/>
    </source>
</evidence>
<proteinExistence type="inferred from homology"/>